<sequence length="50" mass="5482">MIIPHPIRANNRHTEPIAATIGMPPLPLKYILNTHGMAKFLKHTNGGTPV</sequence>
<keyword evidence="2" id="KW-1185">Reference proteome</keyword>
<dbReference type="InParanoid" id="A0A0C3GJ91"/>
<name>A0A0C3GJ91_PILCF</name>
<accession>A0A0C3GJ91</accession>
<evidence type="ECO:0000313" key="2">
    <source>
        <dbReference type="Proteomes" id="UP000054166"/>
    </source>
</evidence>
<organism evidence="1 2">
    <name type="scientific">Piloderma croceum (strain F 1598)</name>
    <dbReference type="NCBI Taxonomy" id="765440"/>
    <lineage>
        <taxon>Eukaryota</taxon>
        <taxon>Fungi</taxon>
        <taxon>Dikarya</taxon>
        <taxon>Basidiomycota</taxon>
        <taxon>Agaricomycotina</taxon>
        <taxon>Agaricomycetes</taxon>
        <taxon>Agaricomycetidae</taxon>
        <taxon>Atheliales</taxon>
        <taxon>Atheliaceae</taxon>
        <taxon>Piloderma</taxon>
    </lineage>
</organism>
<dbReference type="AlphaFoldDB" id="A0A0C3GJ91"/>
<proteinExistence type="predicted"/>
<evidence type="ECO:0000313" key="1">
    <source>
        <dbReference type="EMBL" id="KIM91699.1"/>
    </source>
</evidence>
<reference evidence="1 2" key="1">
    <citation type="submission" date="2014-04" db="EMBL/GenBank/DDBJ databases">
        <authorList>
            <consortium name="DOE Joint Genome Institute"/>
            <person name="Kuo A."/>
            <person name="Tarkka M."/>
            <person name="Buscot F."/>
            <person name="Kohler A."/>
            <person name="Nagy L.G."/>
            <person name="Floudas D."/>
            <person name="Copeland A."/>
            <person name="Barry K.W."/>
            <person name="Cichocki N."/>
            <person name="Veneault-Fourrey C."/>
            <person name="LaButti K."/>
            <person name="Lindquist E.A."/>
            <person name="Lipzen A."/>
            <person name="Lundell T."/>
            <person name="Morin E."/>
            <person name="Murat C."/>
            <person name="Sun H."/>
            <person name="Tunlid A."/>
            <person name="Henrissat B."/>
            <person name="Grigoriev I.V."/>
            <person name="Hibbett D.S."/>
            <person name="Martin F."/>
            <person name="Nordberg H.P."/>
            <person name="Cantor M.N."/>
            <person name="Hua S.X."/>
        </authorList>
    </citation>
    <scope>NUCLEOTIDE SEQUENCE [LARGE SCALE GENOMIC DNA]</scope>
    <source>
        <strain evidence="1 2">F 1598</strain>
    </source>
</reference>
<reference evidence="2" key="2">
    <citation type="submission" date="2015-01" db="EMBL/GenBank/DDBJ databases">
        <title>Evolutionary Origins and Diversification of the Mycorrhizal Mutualists.</title>
        <authorList>
            <consortium name="DOE Joint Genome Institute"/>
            <consortium name="Mycorrhizal Genomics Consortium"/>
            <person name="Kohler A."/>
            <person name="Kuo A."/>
            <person name="Nagy L.G."/>
            <person name="Floudas D."/>
            <person name="Copeland A."/>
            <person name="Barry K.W."/>
            <person name="Cichocki N."/>
            <person name="Veneault-Fourrey C."/>
            <person name="LaButti K."/>
            <person name="Lindquist E.A."/>
            <person name="Lipzen A."/>
            <person name="Lundell T."/>
            <person name="Morin E."/>
            <person name="Murat C."/>
            <person name="Riley R."/>
            <person name="Ohm R."/>
            <person name="Sun H."/>
            <person name="Tunlid A."/>
            <person name="Henrissat B."/>
            <person name="Grigoriev I.V."/>
            <person name="Hibbett D.S."/>
            <person name="Martin F."/>
        </authorList>
    </citation>
    <scope>NUCLEOTIDE SEQUENCE [LARGE SCALE GENOMIC DNA]</scope>
    <source>
        <strain evidence="2">F 1598</strain>
    </source>
</reference>
<dbReference type="HOGENOM" id="CLU_3129864_0_0_1"/>
<dbReference type="EMBL" id="KN832971">
    <property type="protein sequence ID" value="KIM91699.1"/>
    <property type="molecule type" value="Genomic_DNA"/>
</dbReference>
<gene>
    <name evidence="1" type="ORF">PILCRDRAFT_810982</name>
</gene>
<feature type="non-terminal residue" evidence="1">
    <location>
        <position position="50"/>
    </location>
</feature>
<dbReference type="Proteomes" id="UP000054166">
    <property type="component" value="Unassembled WGS sequence"/>
</dbReference>
<protein>
    <submittedName>
        <fullName evidence="1">Uncharacterized protein</fullName>
    </submittedName>
</protein>